<proteinExistence type="predicted"/>
<dbReference type="EMBL" id="CAJNNW010033045">
    <property type="protein sequence ID" value="CAE8716860.1"/>
    <property type="molecule type" value="Genomic_DNA"/>
</dbReference>
<evidence type="ECO:0000313" key="2">
    <source>
        <dbReference type="Proteomes" id="UP000626109"/>
    </source>
</evidence>
<sequence length="378" mass="40190">MSNSSTSNLSSFGGFDYSLEFGSRSGGSDGAWELNPEALYHAQLQGDFYREEDNVTRGCTLVLPSMEATPFRVFHAEDEPMMGNTCKGLGNIALHKAAVDSLQFSDLLPPPVVEAARFSGSQRLATSLLLAADSPAEVAKTIQQFLQTQVTSIIGKVSPEKFAMKADVFQEVNCCPTHCMLKVRVLQGEQRPGQGQQVLLIEFCRRKGDALAFQMLFHQAEDFLLNKFAPASAAPRDAHLTPMPLLLPNSAASFAATASPLELTPLLAMLKEGDRVDEETQAQQAEALAALKALATWSTTGAATCCAALEFLSPPGILASCICSCSLEVSFLASCLASTLAEKCGADRPMIYQALQLLPAKTLASSCAAGAKRVSAAA</sequence>
<evidence type="ECO:0000313" key="1">
    <source>
        <dbReference type="EMBL" id="CAE8716860.1"/>
    </source>
</evidence>
<gene>
    <name evidence="1" type="ORF">PGLA2088_LOCUS39259</name>
</gene>
<dbReference type="Proteomes" id="UP000626109">
    <property type="component" value="Unassembled WGS sequence"/>
</dbReference>
<accession>A0A813L547</accession>
<reference evidence="1" key="1">
    <citation type="submission" date="2021-02" db="EMBL/GenBank/DDBJ databases">
        <authorList>
            <person name="Dougan E. K."/>
            <person name="Rhodes N."/>
            <person name="Thang M."/>
            <person name="Chan C."/>
        </authorList>
    </citation>
    <scope>NUCLEOTIDE SEQUENCE</scope>
</reference>
<protein>
    <submittedName>
        <fullName evidence="1">Uncharacterized protein</fullName>
    </submittedName>
</protein>
<dbReference type="AlphaFoldDB" id="A0A813L547"/>
<name>A0A813L547_POLGL</name>
<organism evidence="1 2">
    <name type="scientific">Polarella glacialis</name>
    <name type="common">Dinoflagellate</name>
    <dbReference type="NCBI Taxonomy" id="89957"/>
    <lineage>
        <taxon>Eukaryota</taxon>
        <taxon>Sar</taxon>
        <taxon>Alveolata</taxon>
        <taxon>Dinophyceae</taxon>
        <taxon>Suessiales</taxon>
        <taxon>Suessiaceae</taxon>
        <taxon>Polarella</taxon>
    </lineage>
</organism>
<comment type="caution">
    <text evidence="1">The sequence shown here is derived from an EMBL/GenBank/DDBJ whole genome shotgun (WGS) entry which is preliminary data.</text>
</comment>